<dbReference type="AlphaFoldDB" id="A0A0G4I4A3"/>
<keyword evidence="1" id="KW-0472">Membrane</keyword>
<gene>
    <name evidence="2" type="ORF">Cvel_35654</name>
</gene>
<organism evidence="2">
    <name type="scientific">Chromera velia CCMP2878</name>
    <dbReference type="NCBI Taxonomy" id="1169474"/>
    <lineage>
        <taxon>Eukaryota</taxon>
        <taxon>Sar</taxon>
        <taxon>Alveolata</taxon>
        <taxon>Colpodellida</taxon>
        <taxon>Chromeraceae</taxon>
        <taxon>Chromera</taxon>
    </lineage>
</organism>
<sequence length="112" mass="13051">MDLRGKLRHRQIMLKKYVLYNLYLLSFVVGFPPLRGVLKGLVVWASCRIGIFDWLLNLNPAVVMFDTLTNCRPLQTRDTRGRRCEDLESVSNWQLGDTKSLEPFIKNTHKKS</sequence>
<name>A0A0G4I4A3_9ALVE</name>
<dbReference type="VEuPathDB" id="CryptoDB:Cvel_35654"/>
<evidence type="ECO:0000313" key="2">
    <source>
        <dbReference type="EMBL" id="CEM51715.1"/>
    </source>
</evidence>
<proteinExistence type="predicted"/>
<dbReference type="PhylomeDB" id="A0A0G4I4A3"/>
<keyword evidence="1" id="KW-1133">Transmembrane helix</keyword>
<keyword evidence="1" id="KW-0812">Transmembrane</keyword>
<accession>A0A0G4I4A3</accession>
<dbReference type="EMBL" id="CDMZ01005028">
    <property type="protein sequence ID" value="CEM51715.1"/>
    <property type="molecule type" value="Genomic_DNA"/>
</dbReference>
<reference evidence="2" key="1">
    <citation type="submission" date="2014-11" db="EMBL/GenBank/DDBJ databases">
        <authorList>
            <person name="Otto D Thomas"/>
            <person name="Naeem Raeece"/>
        </authorList>
    </citation>
    <scope>NUCLEOTIDE SEQUENCE</scope>
</reference>
<evidence type="ECO:0000256" key="1">
    <source>
        <dbReference type="SAM" id="Phobius"/>
    </source>
</evidence>
<protein>
    <submittedName>
        <fullName evidence="2">Uncharacterized protein</fullName>
    </submittedName>
</protein>
<feature type="transmembrane region" description="Helical" evidence="1">
    <location>
        <begin position="12"/>
        <end position="31"/>
    </location>
</feature>